<keyword evidence="5" id="KW-1185">Reference proteome</keyword>
<dbReference type="Proteomes" id="UP001652621">
    <property type="component" value="Unplaced"/>
</dbReference>
<feature type="chain" id="PRO_5045428744" evidence="4">
    <location>
        <begin position="26"/>
        <end position="185"/>
    </location>
</feature>
<dbReference type="Gene3D" id="1.10.238.270">
    <property type="match status" value="1"/>
</dbReference>
<evidence type="ECO:0000256" key="3">
    <source>
        <dbReference type="ARBA" id="ARBA00022525"/>
    </source>
</evidence>
<accession>A0ABM3VDI2</accession>
<reference evidence="6" key="1">
    <citation type="submission" date="2025-08" db="UniProtKB">
        <authorList>
            <consortium name="RefSeq"/>
        </authorList>
    </citation>
    <scope>IDENTIFICATION</scope>
    <source>
        <strain evidence="6">Aabys</strain>
        <tissue evidence="6">Whole body</tissue>
    </source>
</reference>
<comment type="subcellular location">
    <subcellularLocation>
        <location evidence="1">Secreted</location>
    </subcellularLocation>
</comment>
<evidence type="ECO:0000256" key="4">
    <source>
        <dbReference type="SAM" id="SignalP"/>
    </source>
</evidence>
<evidence type="ECO:0000256" key="1">
    <source>
        <dbReference type="ARBA" id="ARBA00004613"/>
    </source>
</evidence>
<gene>
    <name evidence="6" type="primary">LOC101897961</name>
</gene>
<dbReference type="PANTHER" id="PTHR21066:SF15">
    <property type="entry name" value="GH25962P-RELATED"/>
    <property type="match status" value="1"/>
</dbReference>
<organism evidence="5 6">
    <name type="scientific">Musca domestica</name>
    <name type="common">House fly</name>
    <dbReference type="NCBI Taxonomy" id="7370"/>
    <lineage>
        <taxon>Eukaryota</taxon>
        <taxon>Metazoa</taxon>
        <taxon>Ecdysozoa</taxon>
        <taxon>Arthropoda</taxon>
        <taxon>Hexapoda</taxon>
        <taxon>Insecta</taxon>
        <taxon>Pterygota</taxon>
        <taxon>Neoptera</taxon>
        <taxon>Endopterygota</taxon>
        <taxon>Diptera</taxon>
        <taxon>Brachycera</taxon>
        <taxon>Muscomorpha</taxon>
        <taxon>Muscoidea</taxon>
        <taxon>Muscidae</taxon>
        <taxon>Musca</taxon>
    </lineage>
</organism>
<sequence>MNKLSIRFYLIFAFSNLCWLPLSGGQNCEDNSIITQELQDFLSCCSGRPLYTSEICIDKMIGKNKFSPNCLIDCMYREYQIYDDDVETIDLEAAKNLLNEQIVNEEFNPVYGQAFERCSKFEKSALLEVFAFVNITNQNACDDYPMFMDSCVWAYTVANCPESHALQSAECRQKTEWVNKCLFKE</sequence>
<dbReference type="GeneID" id="101897961"/>
<evidence type="ECO:0000256" key="2">
    <source>
        <dbReference type="ARBA" id="ARBA00008098"/>
    </source>
</evidence>
<name>A0ABM3VDI2_MUSDO</name>
<keyword evidence="3" id="KW-0964">Secreted</keyword>
<evidence type="ECO:0000313" key="6">
    <source>
        <dbReference type="RefSeq" id="XP_058983849.1"/>
    </source>
</evidence>
<comment type="similarity">
    <text evidence="2">Belongs to the PBP/GOBP family.</text>
</comment>
<dbReference type="InterPro" id="IPR052295">
    <property type="entry name" value="Odorant-binding_protein"/>
</dbReference>
<dbReference type="PANTHER" id="PTHR21066">
    <property type="entry name" value="ODORANT-BINDING PROTEIN 59A-RELATED"/>
    <property type="match status" value="1"/>
</dbReference>
<proteinExistence type="inferred from homology"/>
<keyword evidence="4" id="KW-0732">Signal</keyword>
<evidence type="ECO:0000313" key="5">
    <source>
        <dbReference type="Proteomes" id="UP001652621"/>
    </source>
</evidence>
<protein>
    <submittedName>
        <fullName evidence="6">Uncharacterized protein LOC101897961 isoform X1</fullName>
    </submittedName>
</protein>
<feature type="signal peptide" evidence="4">
    <location>
        <begin position="1"/>
        <end position="25"/>
    </location>
</feature>
<dbReference type="RefSeq" id="XP_058983849.1">
    <property type="nucleotide sequence ID" value="XM_059127866.1"/>
</dbReference>